<evidence type="ECO:0000256" key="14">
    <source>
        <dbReference type="ARBA" id="ARBA00077833"/>
    </source>
</evidence>
<evidence type="ECO:0000256" key="9">
    <source>
        <dbReference type="ARBA" id="ARBA00022980"/>
    </source>
</evidence>
<dbReference type="GO" id="GO:0006397">
    <property type="term" value="P:mRNA processing"/>
    <property type="evidence" value="ECO:0007669"/>
    <property type="project" value="UniProtKB-KW"/>
</dbReference>
<dbReference type="Proteomes" id="UP000077755">
    <property type="component" value="Chromosome 2"/>
</dbReference>
<accession>A0AAF0WHJ3</accession>
<keyword evidence="2" id="KW-0150">Chloroplast</keyword>
<evidence type="ECO:0000256" key="1">
    <source>
        <dbReference type="ARBA" id="ARBA00004229"/>
    </source>
</evidence>
<reference evidence="18" key="1">
    <citation type="journal article" date="2016" name="Nat. Genet.">
        <title>A high-quality carrot genome assembly provides new insights into carotenoid accumulation and asterid genome evolution.</title>
        <authorList>
            <person name="Iorizzo M."/>
            <person name="Ellison S."/>
            <person name="Senalik D."/>
            <person name="Zeng P."/>
            <person name="Satapoomin P."/>
            <person name="Huang J."/>
            <person name="Bowman M."/>
            <person name="Iovene M."/>
            <person name="Sanseverino W."/>
            <person name="Cavagnaro P."/>
            <person name="Yildiz M."/>
            <person name="Macko-Podgorni A."/>
            <person name="Moranska E."/>
            <person name="Grzebelus E."/>
            <person name="Grzebelus D."/>
            <person name="Ashrafi H."/>
            <person name="Zheng Z."/>
            <person name="Cheng S."/>
            <person name="Spooner D."/>
            <person name="Van Deynze A."/>
            <person name="Simon P."/>
        </authorList>
    </citation>
    <scope>NUCLEOTIDE SEQUENCE</scope>
    <source>
        <tissue evidence="18">Leaf</tissue>
    </source>
</reference>
<dbReference type="GO" id="GO:0003729">
    <property type="term" value="F:mRNA binding"/>
    <property type="evidence" value="ECO:0007669"/>
    <property type="project" value="TreeGrafter"/>
</dbReference>
<evidence type="ECO:0000256" key="5">
    <source>
        <dbReference type="ARBA" id="ARBA00022730"/>
    </source>
</evidence>
<feature type="domain" description="RRM" evidence="17">
    <location>
        <begin position="211"/>
        <end position="288"/>
    </location>
</feature>
<evidence type="ECO:0000256" key="8">
    <source>
        <dbReference type="ARBA" id="ARBA00022946"/>
    </source>
</evidence>
<dbReference type="CDD" id="cd21608">
    <property type="entry name" value="RRM2_NsCP33_like"/>
    <property type="match status" value="1"/>
</dbReference>
<keyword evidence="6" id="KW-0677">Repeat</keyword>
<dbReference type="InterPro" id="IPR012677">
    <property type="entry name" value="Nucleotide-bd_a/b_plait_sf"/>
</dbReference>
<evidence type="ECO:0000256" key="13">
    <source>
        <dbReference type="ARBA" id="ARBA00070346"/>
    </source>
</evidence>
<evidence type="ECO:0000256" key="6">
    <source>
        <dbReference type="ARBA" id="ARBA00022737"/>
    </source>
</evidence>
<evidence type="ECO:0000259" key="17">
    <source>
        <dbReference type="PROSITE" id="PS50102"/>
    </source>
</evidence>
<organism evidence="18 19">
    <name type="scientific">Daucus carota subsp. sativus</name>
    <name type="common">Carrot</name>
    <dbReference type="NCBI Taxonomy" id="79200"/>
    <lineage>
        <taxon>Eukaryota</taxon>
        <taxon>Viridiplantae</taxon>
        <taxon>Streptophyta</taxon>
        <taxon>Embryophyta</taxon>
        <taxon>Tracheophyta</taxon>
        <taxon>Spermatophyta</taxon>
        <taxon>Magnoliopsida</taxon>
        <taxon>eudicotyledons</taxon>
        <taxon>Gunneridae</taxon>
        <taxon>Pentapetalae</taxon>
        <taxon>asterids</taxon>
        <taxon>campanulids</taxon>
        <taxon>Apiales</taxon>
        <taxon>Apiaceae</taxon>
        <taxon>Apioideae</taxon>
        <taxon>Scandiceae</taxon>
        <taxon>Daucinae</taxon>
        <taxon>Daucus</taxon>
        <taxon>Daucus sect. Daucus</taxon>
    </lineage>
</organism>
<dbReference type="GO" id="GO:0009535">
    <property type="term" value="C:chloroplast thylakoid membrane"/>
    <property type="evidence" value="ECO:0007669"/>
    <property type="project" value="TreeGrafter"/>
</dbReference>
<keyword evidence="8" id="KW-0809">Transit peptide</keyword>
<dbReference type="PANTHER" id="PTHR48025:SF7">
    <property type="entry name" value="RNA-BINDING (RRM_RBD_RNP MOTIFS) FAMILY PROTEIN"/>
    <property type="match status" value="1"/>
</dbReference>
<proteinExistence type="inferred from homology"/>
<sequence>MAATQSYCFSPPCYPLILNKQPPSIFTISSNRYLAPRAVHYYKPNGIYSPNLHHHNKSSSKATESPLALALVMDAQRFQHDTESETESDTEFEAEVEHKQQSRQPVPCQLYVCNLPSAFDISNLHQLFNPFGTVQSVEVTRDPQTGLSRGCGYVTMSSIHEAKYAISTLDGSDVGGRELRVMFAVDVETGRRNVDALNSTPKTDMVFESPYKLYAGNLTWSVKPEELRNLFCQFGTVVSARVMRDRKSGKSRVYGFVSFSSPDELEAAMALNKTDFRGRNIVLREVKHKSGLEA</sequence>
<evidence type="ECO:0000256" key="16">
    <source>
        <dbReference type="SAM" id="MobiDB-lite"/>
    </source>
</evidence>
<dbReference type="InterPro" id="IPR000504">
    <property type="entry name" value="RRM_dom"/>
</dbReference>
<dbReference type="EMBL" id="CP093344">
    <property type="protein sequence ID" value="WOG88661.1"/>
    <property type="molecule type" value="Genomic_DNA"/>
</dbReference>
<dbReference type="GO" id="GO:0005840">
    <property type="term" value="C:ribosome"/>
    <property type="evidence" value="ECO:0007669"/>
    <property type="project" value="UniProtKB-KW"/>
</dbReference>
<reference evidence="18" key="2">
    <citation type="submission" date="2022-03" db="EMBL/GenBank/DDBJ databases">
        <title>Draft title - Genomic analysis of global carrot germplasm unveils the trajectory of domestication and the origin of high carotenoid orange carrot.</title>
        <authorList>
            <person name="Iorizzo M."/>
            <person name="Ellison S."/>
            <person name="Senalik D."/>
            <person name="Macko-Podgorni A."/>
            <person name="Grzebelus D."/>
            <person name="Bostan H."/>
            <person name="Rolling W."/>
            <person name="Curaba J."/>
            <person name="Simon P."/>
        </authorList>
    </citation>
    <scope>NUCLEOTIDE SEQUENCE</scope>
    <source>
        <tissue evidence="18">Leaf</tissue>
    </source>
</reference>
<evidence type="ECO:0000256" key="2">
    <source>
        <dbReference type="ARBA" id="ARBA00022528"/>
    </source>
</evidence>
<dbReference type="KEGG" id="dcr:108209806"/>
<dbReference type="InterPro" id="IPR048289">
    <property type="entry name" value="RRM2_NsCP33-like"/>
</dbReference>
<evidence type="ECO:0000256" key="15">
    <source>
        <dbReference type="PROSITE-ProRule" id="PRU00176"/>
    </source>
</evidence>
<evidence type="ECO:0000313" key="18">
    <source>
        <dbReference type="EMBL" id="WOG88661.1"/>
    </source>
</evidence>
<dbReference type="GO" id="GO:1990904">
    <property type="term" value="C:ribonucleoprotein complex"/>
    <property type="evidence" value="ECO:0007669"/>
    <property type="project" value="UniProtKB-KW"/>
</dbReference>
<dbReference type="SUPFAM" id="SSF54928">
    <property type="entry name" value="RNA-binding domain, RBD"/>
    <property type="match status" value="2"/>
</dbReference>
<evidence type="ECO:0000256" key="10">
    <source>
        <dbReference type="ARBA" id="ARBA00023274"/>
    </source>
</evidence>
<keyword evidence="7 15" id="KW-0694">RNA-binding</keyword>
<dbReference type="AlphaFoldDB" id="A0AAF0WHJ3"/>
<gene>
    <name evidence="18" type="ORF">DCAR_0207896</name>
</gene>
<dbReference type="InterPro" id="IPR050502">
    <property type="entry name" value="Euk_RNA-bind_prot"/>
</dbReference>
<evidence type="ECO:0000256" key="4">
    <source>
        <dbReference type="ARBA" id="ARBA00022664"/>
    </source>
</evidence>
<feature type="region of interest" description="Disordered" evidence="16">
    <location>
        <begin position="78"/>
        <end position="100"/>
    </location>
</feature>
<evidence type="ECO:0000313" key="19">
    <source>
        <dbReference type="Proteomes" id="UP000077755"/>
    </source>
</evidence>
<keyword evidence="3" id="KW-0934">Plastid</keyword>
<name>A0AAF0WHJ3_DAUCS</name>
<feature type="compositionally biased region" description="Acidic residues" evidence="16">
    <location>
        <begin position="84"/>
        <end position="94"/>
    </location>
</feature>
<comment type="subcellular location">
    <subcellularLocation>
        <location evidence="1">Plastid</location>
        <location evidence="1">Chloroplast</location>
    </subcellularLocation>
</comment>
<dbReference type="PROSITE" id="PS50102">
    <property type="entry name" value="RRM"/>
    <property type="match status" value="2"/>
</dbReference>
<dbReference type="InterPro" id="IPR035979">
    <property type="entry name" value="RBD_domain_sf"/>
</dbReference>
<keyword evidence="19" id="KW-1185">Reference proteome</keyword>
<dbReference type="Gene3D" id="3.30.70.330">
    <property type="match status" value="2"/>
</dbReference>
<keyword evidence="10" id="KW-0687">Ribonucleoprotein</keyword>
<evidence type="ECO:0000256" key="12">
    <source>
        <dbReference type="ARBA" id="ARBA00063129"/>
    </source>
</evidence>
<evidence type="ECO:0000256" key="3">
    <source>
        <dbReference type="ARBA" id="ARBA00022640"/>
    </source>
</evidence>
<dbReference type="FunFam" id="3.30.70.330:FF:000401">
    <property type="entry name" value="30S ribosomal protein 2, chloroplastic"/>
    <property type="match status" value="1"/>
</dbReference>
<comment type="subunit">
    <text evidence="12">Component of the chloroplast small ribosomal subunit (SSU). Mature 70S chloroplast ribosomes of higher plants consist of a small (30S) and a large (50S) subunit. The 30S small subunit contains 1 molecule of ribosomal RNA (16S rRNA) and 24 different proteins. The 50S large subunit contains 3 rRNA molecules (23S, 5S and 4.5S rRNA) and 33 different proteins.</text>
</comment>
<protein>
    <recommendedName>
        <fullName evidence="13">Small ribosomal subunit protein cS22</fullName>
    </recommendedName>
    <alternativeName>
        <fullName evidence="14">30S ribosomal protein 2, chloroplastic</fullName>
    </alternativeName>
</protein>
<keyword evidence="4" id="KW-0507">mRNA processing</keyword>
<keyword evidence="5" id="KW-0699">rRNA-binding</keyword>
<dbReference type="SMART" id="SM00360">
    <property type="entry name" value="RRM"/>
    <property type="match status" value="2"/>
</dbReference>
<evidence type="ECO:0000256" key="7">
    <source>
        <dbReference type="ARBA" id="ARBA00022884"/>
    </source>
</evidence>
<comment type="similarity">
    <text evidence="11">Belongs to the chloroplast-specific ribosomal protein cS22 family.</text>
</comment>
<evidence type="ECO:0000256" key="11">
    <source>
        <dbReference type="ARBA" id="ARBA00061529"/>
    </source>
</evidence>
<keyword evidence="9" id="KW-0689">Ribosomal protein</keyword>
<dbReference type="GO" id="GO:1901259">
    <property type="term" value="P:chloroplast rRNA processing"/>
    <property type="evidence" value="ECO:0007669"/>
    <property type="project" value="TreeGrafter"/>
</dbReference>
<feature type="domain" description="RRM" evidence="17">
    <location>
        <begin position="108"/>
        <end position="186"/>
    </location>
</feature>
<dbReference type="GO" id="GO:0019843">
    <property type="term" value="F:rRNA binding"/>
    <property type="evidence" value="ECO:0007669"/>
    <property type="project" value="UniProtKB-KW"/>
</dbReference>
<dbReference type="Pfam" id="PF00076">
    <property type="entry name" value="RRM_1"/>
    <property type="match status" value="2"/>
</dbReference>
<dbReference type="PANTHER" id="PTHR48025">
    <property type="entry name" value="OS02G0815200 PROTEIN"/>
    <property type="match status" value="1"/>
</dbReference>